<dbReference type="Pfam" id="PF18847">
    <property type="entry name" value="LPD29"/>
    <property type="match status" value="1"/>
</dbReference>
<dbReference type="Proteomes" id="UP001515641">
    <property type="component" value="Unassembled WGS sequence"/>
</dbReference>
<name>A0ABX0LGS0_9NEIS</name>
<organism evidence="2 3">
    <name type="scientific">Chromobacterium fluminis</name>
    <dbReference type="NCBI Taxonomy" id="3044269"/>
    <lineage>
        <taxon>Bacteria</taxon>
        <taxon>Pseudomonadati</taxon>
        <taxon>Pseudomonadota</taxon>
        <taxon>Betaproteobacteria</taxon>
        <taxon>Neisseriales</taxon>
        <taxon>Chromobacteriaceae</taxon>
        <taxon>Chromobacterium</taxon>
    </lineage>
</organism>
<protein>
    <recommendedName>
        <fullName evidence="1">Large polyvalent protein associated domain-containing protein</fullName>
    </recommendedName>
</protein>
<sequence length="199" mass="22136">MRLAWATSAKASEQAKRQEAKAAFDAEVARLKTAPEFQHLEQVEQGEHQSCGKLAAANIRKELKRIWPEVKFSVRKTAYGTVAVAWEDGPDQDLVAALLSRHRDGHFNSSEDLYEHASKPFGVAFGEARHIIPHRSVSLGLINQAIDSLFAGKLAQVSRAEAPQPENYLRGELRNVFPSGWGFSFEELIRDAIQEVSAQ</sequence>
<reference evidence="2 3" key="1">
    <citation type="submission" date="2020-03" db="EMBL/GenBank/DDBJ databases">
        <title>Draft genome sequence of environmentally isolated cultures.</title>
        <authorList>
            <person name="Wilson H.S."/>
            <person name="De Leon M.E."/>
        </authorList>
    </citation>
    <scope>NUCLEOTIDE SEQUENCE [LARGE SCALE GENOMIC DNA]</scope>
    <source>
        <strain evidence="2 3">HSC-31F16</strain>
    </source>
</reference>
<accession>A0ABX0LGS0</accession>
<dbReference type="InterPro" id="IPR041311">
    <property type="entry name" value="LPD29"/>
</dbReference>
<evidence type="ECO:0000313" key="3">
    <source>
        <dbReference type="Proteomes" id="UP001515641"/>
    </source>
</evidence>
<proteinExistence type="predicted"/>
<keyword evidence="3" id="KW-1185">Reference proteome</keyword>
<dbReference type="EMBL" id="JAAOMA010000091">
    <property type="protein sequence ID" value="NHR08759.1"/>
    <property type="molecule type" value="Genomic_DNA"/>
</dbReference>
<feature type="domain" description="Large polyvalent protein associated" evidence="1">
    <location>
        <begin position="53"/>
        <end position="135"/>
    </location>
</feature>
<comment type="caution">
    <text evidence="2">The sequence shown here is derived from an EMBL/GenBank/DDBJ whole genome shotgun (WGS) entry which is preliminary data.</text>
</comment>
<gene>
    <name evidence="2" type="ORF">HA052_26580</name>
</gene>
<evidence type="ECO:0000259" key="1">
    <source>
        <dbReference type="Pfam" id="PF18847"/>
    </source>
</evidence>
<evidence type="ECO:0000313" key="2">
    <source>
        <dbReference type="EMBL" id="NHR08759.1"/>
    </source>
</evidence>